<dbReference type="Gene3D" id="3.30.200.20">
    <property type="entry name" value="Phosphorylase Kinase, domain 1"/>
    <property type="match status" value="1"/>
</dbReference>
<dbReference type="GO" id="GO:0004674">
    <property type="term" value="F:protein serine/threonine kinase activity"/>
    <property type="evidence" value="ECO:0007669"/>
    <property type="project" value="UniProtKB-KW"/>
</dbReference>
<dbReference type="Gene3D" id="1.10.510.10">
    <property type="entry name" value="Transferase(Phosphotransferase) domain 1"/>
    <property type="match status" value="1"/>
</dbReference>
<evidence type="ECO:0000313" key="8">
    <source>
        <dbReference type="EMBL" id="SEA51033.1"/>
    </source>
</evidence>
<keyword evidence="5 8" id="KW-0418">Kinase</keyword>
<gene>
    <name evidence="8" type="ORF">SAMN02910418_01761</name>
</gene>
<dbReference type="SMART" id="SM00220">
    <property type="entry name" value="S_TKc"/>
    <property type="match status" value="1"/>
</dbReference>
<dbReference type="PROSITE" id="PS50011">
    <property type="entry name" value="PROTEIN_KINASE_DOM"/>
    <property type="match status" value="1"/>
</dbReference>
<keyword evidence="4" id="KW-0547">Nucleotide-binding</keyword>
<protein>
    <recommendedName>
        <fullName evidence="1">non-specific serine/threonine protein kinase</fullName>
        <ecNumber evidence="1">2.7.11.1</ecNumber>
    </recommendedName>
</protein>
<evidence type="ECO:0000256" key="1">
    <source>
        <dbReference type="ARBA" id="ARBA00012513"/>
    </source>
</evidence>
<evidence type="ECO:0000256" key="2">
    <source>
        <dbReference type="ARBA" id="ARBA00022527"/>
    </source>
</evidence>
<dbReference type="RefSeq" id="WP_092565031.1">
    <property type="nucleotide sequence ID" value="NZ_FNQV01000010.1"/>
</dbReference>
<dbReference type="EMBL" id="FNQV01000010">
    <property type="protein sequence ID" value="SEA51033.1"/>
    <property type="molecule type" value="Genomic_DNA"/>
</dbReference>
<accession>A0A1H4BSE5</accession>
<dbReference type="AlphaFoldDB" id="A0A1H4BSE5"/>
<evidence type="ECO:0000256" key="3">
    <source>
        <dbReference type="ARBA" id="ARBA00022679"/>
    </source>
</evidence>
<dbReference type="PANTHER" id="PTHR43289:SF6">
    <property type="entry name" value="SERINE_THREONINE-PROTEIN KINASE NEKL-3"/>
    <property type="match status" value="1"/>
</dbReference>
<dbReference type="OrthoDB" id="9762169at2"/>
<keyword evidence="6" id="KW-0067">ATP-binding</keyword>
<reference evidence="9" key="1">
    <citation type="submission" date="2016-10" db="EMBL/GenBank/DDBJ databases">
        <authorList>
            <person name="Varghese N."/>
            <person name="Submissions S."/>
        </authorList>
    </citation>
    <scope>NUCLEOTIDE SEQUENCE [LARGE SCALE GENOMIC DNA]</scope>
    <source>
        <strain evidence="9">KPR-1</strain>
    </source>
</reference>
<dbReference type="Proteomes" id="UP000199288">
    <property type="component" value="Unassembled WGS sequence"/>
</dbReference>
<evidence type="ECO:0000313" key="9">
    <source>
        <dbReference type="Proteomes" id="UP000199288"/>
    </source>
</evidence>
<dbReference type="PROSITE" id="PS00108">
    <property type="entry name" value="PROTEIN_KINASE_ST"/>
    <property type="match status" value="1"/>
</dbReference>
<keyword evidence="2 8" id="KW-0723">Serine/threonine-protein kinase</keyword>
<dbReference type="EC" id="2.7.11.1" evidence="1"/>
<evidence type="ECO:0000256" key="6">
    <source>
        <dbReference type="ARBA" id="ARBA00022840"/>
    </source>
</evidence>
<organism evidence="8 9">
    <name type="scientific">Bowdeniella nasicola</name>
    <dbReference type="NCBI Taxonomy" id="208480"/>
    <lineage>
        <taxon>Bacteria</taxon>
        <taxon>Bacillati</taxon>
        <taxon>Actinomycetota</taxon>
        <taxon>Actinomycetes</taxon>
        <taxon>Actinomycetales</taxon>
        <taxon>Actinomycetaceae</taxon>
        <taxon>Bowdeniella</taxon>
    </lineage>
</organism>
<evidence type="ECO:0000259" key="7">
    <source>
        <dbReference type="PROSITE" id="PS50011"/>
    </source>
</evidence>
<keyword evidence="3" id="KW-0808">Transferase</keyword>
<name>A0A1H4BSE5_9ACTO</name>
<dbReference type="InterPro" id="IPR011009">
    <property type="entry name" value="Kinase-like_dom_sf"/>
</dbReference>
<keyword evidence="9" id="KW-1185">Reference proteome</keyword>
<dbReference type="CDD" id="cd14014">
    <property type="entry name" value="STKc_PknB_like"/>
    <property type="match status" value="1"/>
</dbReference>
<proteinExistence type="predicted"/>
<evidence type="ECO:0000256" key="5">
    <source>
        <dbReference type="ARBA" id="ARBA00022777"/>
    </source>
</evidence>
<evidence type="ECO:0000256" key="4">
    <source>
        <dbReference type="ARBA" id="ARBA00022741"/>
    </source>
</evidence>
<dbReference type="InterPro" id="IPR000719">
    <property type="entry name" value="Prot_kinase_dom"/>
</dbReference>
<dbReference type="GO" id="GO:0005524">
    <property type="term" value="F:ATP binding"/>
    <property type="evidence" value="ECO:0007669"/>
    <property type="project" value="UniProtKB-KW"/>
</dbReference>
<dbReference type="Pfam" id="PF00069">
    <property type="entry name" value="Pkinase"/>
    <property type="match status" value="1"/>
</dbReference>
<dbReference type="SUPFAM" id="SSF56112">
    <property type="entry name" value="Protein kinase-like (PK-like)"/>
    <property type="match status" value="1"/>
</dbReference>
<dbReference type="PANTHER" id="PTHR43289">
    <property type="entry name" value="MITOGEN-ACTIVATED PROTEIN KINASE KINASE KINASE 20-RELATED"/>
    <property type="match status" value="1"/>
</dbReference>
<sequence length="298" mass="31429">MIASRTLIHPGRILAGRFRLDSPIASGGMGEVWRGIDLDEPDRERRTVAIKILRPDLRCETVFLRRLAAEATHLAALDHPSIARFVAHGHSGNVDYLAMQFVPGVPLHTLSEAGLVSFPDAARILGKVADALAHAHDRGVVHRDVKPANILVDAPSGGVWVTDFGISFGSGSSDLTKVGRVMGTAEYLAPERVKGAASSPATDLYALGVTAFEVVAGYRPYDGPNPLAIAMKHVSDPIPRLPARVPPALARVITRLLAKDPAARPASAAALAAEFFALDTVAHPTPPEPPAPPAPAAL</sequence>
<feature type="domain" description="Protein kinase" evidence="7">
    <location>
        <begin position="18"/>
        <end position="276"/>
    </location>
</feature>
<dbReference type="InterPro" id="IPR008271">
    <property type="entry name" value="Ser/Thr_kinase_AS"/>
</dbReference>